<dbReference type="HOGENOM" id="CLU_008601_0_0_1"/>
<sequence>MMFVSTFQLRIFPDSVILPAGLRRSPLHGENQSPEPSSVAGPGGRLGGAVGSGRAGGPGAGREPPEPPRAAPPRGRAEGGRAGAAAGQAAAMLLRLAPEFELRRDVVPWLVERGCAAALDTSENSSAPYVVNIERNGKIIYTWKGNQRNTHIGLYDLQTKQNEHLYMFEKNLHIISCSINNERTLLAVSFCQYTEEERASQLLQSVSKYLTLLIEIHPINNVRVLKAVDSCVRVQFLYPVEGRSASRESRLLLVSEDKYIEQFDIHVVAEEENTVVIQKSGQLPRAKVVDDLVWAQWDMMEQRLFYIVPKESKSTLRCVQFYPEESFNSILESHLDIAVNDTQLKLVNFGYDYCQDQGVASKSLNLQVFTSKAGGLCVCCSLVSDIPHEIIYSIYFLHKGYNKTFTVSLERTESHQLKEVAFMNLGYYVAAYLPGQFLHLLNIQHPDMLCYSLFLTGEDARIGTLQNCSIQSPWVSTVLDCNAGSLYNVSISDSALLQFLQKSKLDCERLAALHCALLYFQHTEVLERQIIQWISENLSTCHSFDPIQEFIIASLYCRMCPETQNLDKLLPYTSLHDWIGVVPGVICATDIISLPVLEFQNSKGFWEKLNANLESVKYAEPHLHYHSNVLRREWRSLSEESEERRTSAYLRNIFENAKKVLSHLDTWDSETRLVPLFEEEDYQQQLLMGLMVAQLKDHLMRHLQYVGKKKIDQIVLDYVANLLNLVHRIMKEVWRRYQLHSCIFCFDERGSAGEFAVFHIMSRILEAANGMCMPLPPGFHTLHLGLGVRCLPLHTLLHYIDNGILQLTETCVRKLLKDLDDTEQNEKLKFSILMRLPEALGQKVRQYWNHPINANLIARKYVKLLLEKLGNRQCSRPIPERLSIPVEFLPLNYLTNMLAEIENQGVHPYEKQDHVNARFVEETALKHTMTLLGLKYS</sequence>
<dbReference type="GO" id="GO:0005802">
    <property type="term" value="C:trans-Golgi network"/>
    <property type="evidence" value="ECO:0007669"/>
    <property type="project" value="Ensembl"/>
</dbReference>
<dbReference type="PANTHER" id="PTHR13630:SF1">
    <property type="entry name" value="GAMMA-SECRETASE-ACTIVATING PROTEIN"/>
    <property type="match status" value="1"/>
</dbReference>
<dbReference type="Ensembl" id="ENSTGUT00000002843.2">
    <property type="protein sequence ID" value="ENSTGUP00000002814.2"/>
    <property type="gene ID" value="ENSTGUG00000002731.2"/>
</dbReference>
<protein>
    <submittedName>
        <fullName evidence="3">Gamma-secretase activating protein</fullName>
    </submittedName>
</protein>
<dbReference type="STRING" id="59729.ENSTGUP00000002814"/>
<evidence type="ECO:0000256" key="1">
    <source>
        <dbReference type="SAM" id="MobiDB-lite"/>
    </source>
</evidence>
<feature type="domain" description="Gamma-secretase-activating protein C-terminal" evidence="2">
    <location>
        <begin position="723"/>
        <end position="830"/>
    </location>
</feature>
<proteinExistence type="predicted"/>
<dbReference type="PANTHER" id="PTHR13630">
    <property type="entry name" value="GAMMA-SECRETASE-ACTIVATING PROTEIN"/>
    <property type="match status" value="1"/>
</dbReference>
<dbReference type="Pfam" id="PF14959">
    <property type="entry name" value="GSAP-16"/>
    <property type="match status" value="1"/>
</dbReference>
<dbReference type="Proteomes" id="UP000007754">
    <property type="component" value="Chromosome 1A"/>
</dbReference>
<feature type="region of interest" description="Disordered" evidence="1">
    <location>
        <begin position="26"/>
        <end position="83"/>
    </location>
</feature>
<dbReference type="InterPro" id="IPR026172">
    <property type="entry name" value="GSAP_fam"/>
</dbReference>
<reference evidence="3" key="3">
    <citation type="submission" date="2025-09" db="UniProtKB">
        <authorList>
            <consortium name="Ensembl"/>
        </authorList>
    </citation>
    <scope>IDENTIFICATION</scope>
</reference>
<evidence type="ECO:0000313" key="3">
    <source>
        <dbReference type="Ensembl" id="ENSTGUP00000002814.2"/>
    </source>
</evidence>
<reference evidence="3" key="2">
    <citation type="submission" date="2025-08" db="UniProtKB">
        <authorList>
            <consortium name="Ensembl"/>
        </authorList>
    </citation>
    <scope>IDENTIFICATION</scope>
</reference>
<dbReference type="GeneTree" id="ENSGT00390000012875"/>
<accession>H0YWY9</accession>
<name>H0YWY9_TAEGU</name>
<keyword evidence="4" id="KW-1185">Reference proteome</keyword>
<feature type="compositionally biased region" description="Gly residues" evidence="1">
    <location>
        <begin position="41"/>
        <end position="60"/>
    </location>
</feature>
<dbReference type="InParanoid" id="H0YWY9"/>
<evidence type="ECO:0000259" key="2">
    <source>
        <dbReference type="Pfam" id="PF14959"/>
    </source>
</evidence>
<dbReference type="GO" id="GO:0001540">
    <property type="term" value="F:amyloid-beta binding"/>
    <property type="evidence" value="ECO:0007669"/>
    <property type="project" value="Ensembl"/>
</dbReference>
<dbReference type="AlphaFoldDB" id="H0YWY9"/>
<organism evidence="3 4">
    <name type="scientific">Taeniopygia guttata</name>
    <name type="common">Zebra finch</name>
    <name type="synonym">Poephila guttata</name>
    <dbReference type="NCBI Taxonomy" id="59729"/>
    <lineage>
        <taxon>Eukaryota</taxon>
        <taxon>Metazoa</taxon>
        <taxon>Chordata</taxon>
        <taxon>Craniata</taxon>
        <taxon>Vertebrata</taxon>
        <taxon>Euteleostomi</taxon>
        <taxon>Archelosauria</taxon>
        <taxon>Archosauria</taxon>
        <taxon>Dinosauria</taxon>
        <taxon>Saurischia</taxon>
        <taxon>Theropoda</taxon>
        <taxon>Coelurosauria</taxon>
        <taxon>Aves</taxon>
        <taxon>Neognathae</taxon>
        <taxon>Neoaves</taxon>
        <taxon>Telluraves</taxon>
        <taxon>Australaves</taxon>
        <taxon>Passeriformes</taxon>
        <taxon>Passeroidea</taxon>
        <taxon>Estrildidae</taxon>
        <taxon>Estrildinae</taxon>
        <taxon>Taeniopygia</taxon>
    </lineage>
</organism>
<dbReference type="GO" id="GO:1902004">
    <property type="term" value="P:positive regulation of amyloid-beta formation"/>
    <property type="evidence" value="ECO:0007669"/>
    <property type="project" value="Ensembl"/>
</dbReference>
<dbReference type="InterPro" id="IPR028010">
    <property type="entry name" value="GSAP_C_dom"/>
</dbReference>
<evidence type="ECO:0000313" key="4">
    <source>
        <dbReference type="Proteomes" id="UP000007754"/>
    </source>
</evidence>
<gene>
    <name evidence="3" type="primary">GSAP</name>
</gene>
<dbReference type="GO" id="GO:0030162">
    <property type="term" value="P:regulation of proteolysis"/>
    <property type="evidence" value="ECO:0007669"/>
    <property type="project" value="Ensembl"/>
</dbReference>
<dbReference type="OMA" id="CANQSRN"/>
<reference evidence="3 4" key="1">
    <citation type="journal article" date="2010" name="Nature">
        <title>The genome of a songbird.</title>
        <authorList>
            <person name="Warren W.C."/>
            <person name="Clayton D.F."/>
            <person name="Ellegren H."/>
            <person name="Arnold A.P."/>
            <person name="Hillier L.W."/>
            <person name="Kunstner A."/>
            <person name="Searle S."/>
            <person name="White S."/>
            <person name="Vilella A.J."/>
            <person name="Fairley S."/>
            <person name="Heger A."/>
            <person name="Kong L."/>
            <person name="Ponting C.P."/>
            <person name="Jarvis E.D."/>
            <person name="Mello C.V."/>
            <person name="Minx P."/>
            <person name="Lovell P."/>
            <person name="Velho T.A."/>
            <person name="Ferris M."/>
            <person name="Balakrishnan C.N."/>
            <person name="Sinha S."/>
            <person name="Blatti C."/>
            <person name="London S.E."/>
            <person name="Li Y."/>
            <person name="Lin Y.C."/>
            <person name="George J."/>
            <person name="Sweedler J."/>
            <person name="Southey B."/>
            <person name="Gunaratne P."/>
            <person name="Watson M."/>
            <person name="Nam K."/>
            <person name="Backstrom N."/>
            <person name="Smeds L."/>
            <person name="Nabholz B."/>
            <person name="Itoh Y."/>
            <person name="Whitney O."/>
            <person name="Pfenning A.R."/>
            <person name="Howard J."/>
            <person name="Volker M."/>
            <person name="Skinner B.M."/>
            <person name="Griffin D.K."/>
            <person name="Ye L."/>
            <person name="McLaren W.M."/>
            <person name="Flicek P."/>
            <person name="Quesada V."/>
            <person name="Velasco G."/>
            <person name="Lopez-Otin C."/>
            <person name="Puente X.S."/>
            <person name="Olender T."/>
            <person name="Lancet D."/>
            <person name="Smit A.F."/>
            <person name="Hubley R."/>
            <person name="Konkel M.K."/>
            <person name="Walker J.A."/>
            <person name="Batzer M.A."/>
            <person name="Gu W."/>
            <person name="Pollock D.D."/>
            <person name="Chen L."/>
            <person name="Cheng Z."/>
            <person name="Eichler E.E."/>
            <person name="Stapley J."/>
            <person name="Slate J."/>
            <person name="Ekblom R."/>
            <person name="Birkhead T."/>
            <person name="Burke T."/>
            <person name="Burt D."/>
            <person name="Scharff C."/>
            <person name="Adam I."/>
            <person name="Richard H."/>
            <person name="Sultan M."/>
            <person name="Soldatov A."/>
            <person name="Lehrach H."/>
            <person name="Edwards S.V."/>
            <person name="Yang S.P."/>
            <person name="Li X."/>
            <person name="Graves T."/>
            <person name="Fulton L."/>
            <person name="Nelson J."/>
            <person name="Chinwalla A."/>
            <person name="Hou S."/>
            <person name="Mardis E.R."/>
            <person name="Wilson R.K."/>
        </authorList>
    </citation>
    <scope>NUCLEOTIDE SEQUENCE [LARGE SCALE GENOMIC DNA]</scope>
</reference>